<feature type="compositionally biased region" description="Basic and acidic residues" evidence="1">
    <location>
        <begin position="99"/>
        <end position="111"/>
    </location>
</feature>
<name>A0A6A6J3K9_9PLEO</name>
<feature type="region of interest" description="Disordered" evidence="1">
    <location>
        <begin position="139"/>
        <end position="164"/>
    </location>
</feature>
<dbReference type="Proteomes" id="UP000800094">
    <property type="component" value="Unassembled WGS sequence"/>
</dbReference>
<feature type="region of interest" description="Disordered" evidence="1">
    <location>
        <begin position="95"/>
        <end position="127"/>
    </location>
</feature>
<gene>
    <name evidence="2" type="ORF">BU26DRAFT_558566</name>
</gene>
<reference evidence="2" key="1">
    <citation type="journal article" date="2020" name="Stud. Mycol.">
        <title>101 Dothideomycetes genomes: a test case for predicting lifestyles and emergence of pathogens.</title>
        <authorList>
            <person name="Haridas S."/>
            <person name="Albert R."/>
            <person name="Binder M."/>
            <person name="Bloem J."/>
            <person name="Labutti K."/>
            <person name="Salamov A."/>
            <person name="Andreopoulos B."/>
            <person name="Baker S."/>
            <person name="Barry K."/>
            <person name="Bills G."/>
            <person name="Bluhm B."/>
            <person name="Cannon C."/>
            <person name="Castanera R."/>
            <person name="Culley D."/>
            <person name="Daum C."/>
            <person name="Ezra D."/>
            <person name="Gonzalez J."/>
            <person name="Henrissat B."/>
            <person name="Kuo A."/>
            <person name="Liang C."/>
            <person name="Lipzen A."/>
            <person name="Lutzoni F."/>
            <person name="Magnuson J."/>
            <person name="Mondo S."/>
            <person name="Nolan M."/>
            <person name="Ohm R."/>
            <person name="Pangilinan J."/>
            <person name="Park H.-J."/>
            <person name="Ramirez L."/>
            <person name="Alfaro M."/>
            <person name="Sun H."/>
            <person name="Tritt A."/>
            <person name="Yoshinaga Y."/>
            <person name="Zwiers L.-H."/>
            <person name="Turgeon B."/>
            <person name="Goodwin S."/>
            <person name="Spatafora J."/>
            <person name="Crous P."/>
            <person name="Grigoriev I."/>
        </authorList>
    </citation>
    <scope>NUCLEOTIDE SEQUENCE</scope>
    <source>
        <strain evidence="2">CBS 122368</strain>
    </source>
</reference>
<dbReference type="RefSeq" id="XP_033692162.1">
    <property type="nucleotide sequence ID" value="XM_033832581.1"/>
</dbReference>
<organism evidence="2 3">
    <name type="scientific">Trematosphaeria pertusa</name>
    <dbReference type="NCBI Taxonomy" id="390896"/>
    <lineage>
        <taxon>Eukaryota</taxon>
        <taxon>Fungi</taxon>
        <taxon>Dikarya</taxon>
        <taxon>Ascomycota</taxon>
        <taxon>Pezizomycotina</taxon>
        <taxon>Dothideomycetes</taxon>
        <taxon>Pleosporomycetidae</taxon>
        <taxon>Pleosporales</taxon>
        <taxon>Massarineae</taxon>
        <taxon>Trematosphaeriaceae</taxon>
        <taxon>Trematosphaeria</taxon>
    </lineage>
</organism>
<evidence type="ECO:0000313" key="2">
    <source>
        <dbReference type="EMBL" id="KAF2257158.1"/>
    </source>
</evidence>
<dbReference type="GeneID" id="54585911"/>
<protein>
    <submittedName>
        <fullName evidence="2">Uncharacterized protein</fullName>
    </submittedName>
</protein>
<dbReference type="EMBL" id="ML987189">
    <property type="protein sequence ID" value="KAF2257158.1"/>
    <property type="molecule type" value="Genomic_DNA"/>
</dbReference>
<dbReference type="AlphaFoldDB" id="A0A6A6J3K9"/>
<sequence length="238" mass="26202">MDISPHPMGNMDQARVTSFKLGRVHVGRASSAASQNGWGRLAERAEGSVEIGGVDVGDGAADQSNNYDGLDRYTFHRQLDKMEAVSRVMGIHVRANSVHQHDRPAEARNRESSPNGAPPQLSPRHPESRALICSQELASRFDPEDDEEETVVGNDEGSPFRTEHSHAQPIFTNGYRYVRPRGRNLNRDRDSNHSILTPRAAYRARTEMIPGGEVNRDAEMVGLPPSSGCDAVSLGFNY</sequence>
<evidence type="ECO:0000256" key="1">
    <source>
        <dbReference type="SAM" id="MobiDB-lite"/>
    </source>
</evidence>
<accession>A0A6A6J3K9</accession>
<proteinExistence type="predicted"/>
<evidence type="ECO:0000313" key="3">
    <source>
        <dbReference type="Proteomes" id="UP000800094"/>
    </source>
</evidence>
<keyword evidence="3" id="KW-1185">Reference proteome</keyword>